<reference evidence="8 9" key="1">
    <citation type="submission" date="2014-04" db="EMBL/GenBank/DDBJ databases">
        <title>Draft genome sequence of Bacillus azotoformans MEV2011, a (co-) denitrifying strain unable to grow in the presence of oxygen.</title>
        <authorList>
            <person name="Nielsen M."/>
            <person name="Schreiber L."/>
            <person name="Finster K."/>
            <person name="Schramm A."/>
        </authorList>
    </citation>
    <scope>NUCLEOTIDE SEQUENCE [LARGE SCALE GENOMIC DNA]</scope>
    <source>
        <strain evidence="8 9">MEV2011</strain>
    </source>
</reference>
<dbReference type="Gene3D" id="3.40.50.1820">
    <property type="entry name" value="alpha/beta hydrolase"/>
    <property type="match status" value="1"/>
</dbReference>
<dbReference type="InterPro" id="IPR018247">
    <property type="entry name" value="EF_Hand_1_Ca_BS"/>
</dbReference>
<dbReference type="Proteomes" id="UP000027936">
    <property type="component" value="Unassembled WGS sequence"/>
</dbReference>
<keyword evidence="2" id="KW-0964">Secreted</keyword>
<dbReference type="PANTHER" id="PTHR37467:SF1">
    <property type="entry name" value="EXPORTED CALCIUM-BINDING GLYCOPROTEIN"/>
    <property type="match status" value="1"/>
</dbReference>
<comment type="subcellular location">
    <subcellularLocation>
        <location evidence="1">Secreted</location>
    </subcellularLocation>
</comment>
<evidence type="ECO:0000256" key="3">
    <source>
        <dbReference type="ARBA" id="ARBA00022729"/>
    </source>
</evidence>
<gene>
    <name evidence="8" type="ORF">M670_01415</name>
</gene>
<dbReference type="InterPro" id="IPR002921">
    <property type="entry name" value="Fungal_lipase-type"/>
</dbReference>
<evidence type="ECO:0000313" key="9">
    <source>
        <dbReference type="Proteomes" id="UP000027936"/>
    </source>
</evidence>
<dbReference type="CDD" id="cd00198">
    <property type="entry name" value="vWFA"/>
    <property type="match status" value="1"/>
</dbReference>
<evidence type="ECO:0000256" key="6">
    <source>
        <dbReference type="SAM" id="SignalP"/>
    </source>
</evidence>
<dbReference type="InterPro" id="IPR053180">
    <property type="entry name" value="Ca-binding_acidic-repeat"/>
</dbReference>
<name>A0A072NMY1_SCHAZ</name>
<dbReference type="InterPro" id="IPR029058">
    <property type="entry name" value="AB_hydrolase_fold"/>
</dbReference>
<dbReference type="InterPro" id="IPR036465">
    <property type="entry name" value="vWFA_dom_sf"/>
</dbReference>
<dbReference type="PROSITE" id="PS50234">
    <property type="entry name" value="VWFA"/>
    <property type="match status" value="1"/>
</dbReference>
<dbReference type="InterPro" id="IPR028974">
    <property type="entry name" value="TSP_type-3_rpt"/>
</dbReference>
<dbReference type="InterPro" id="IPR002035">
    <property type="entry name" value="VWF_A"/>
</dbReference>
<proteinExistence type="predicted"/>
<feature type="domain" description="VWFA" evidence="7">
    <location>
        <begin position="456"/>
        <end position="620"/>
    </location>
</feature>
<evidence type="ECO:0000256" key="2">
    <source>
        <dbReference type="ARBA" id="ARBA00022525"/>
    </source>
</evidence>
<organism evidence="8 9">
    <name type="scientific">Schinkia azotoformans MEV2011</name>
    <dbReference type="NCBI Taxonomy" id="1348973"/>
    <lineage>
        <taxon>Bacteria</taxon>
        <taxon>Bacillati</taxon>
        <taxon>Bacillota</taxon>
        <taxon>Bacilli</taxon>
        <taxon>Bacillales</taxon>
        <taxon>Bacillaceae</taxon>
        <taxon>Calidifontibacillus/Schinkia group</taxon>
        <taxon>Schinkia</taxon>
    </lineage>
</organism>
<evidence type="ECO:0000313" key="8">
    <source>
        <dbReference type="EMBL" id="KEF39029.1"/>
    </source>
</evidence>
<dbReference type="SUPFAM" id="SSF53474">
    <property type="entry name" value="alpha/beta-Hydrolases"/>
    <property type="match status" value="1"/>
</dbReference>
<dbReference type="GO" id="GO:0005509">
    <property type="term" value="F:calcium ion binding"/>
    <property type="evidence" value="ECO:0007669"/>
    <property type="project" value="InterPro"/>
</dbReference>
<dbReference type="Pfam" id="PF18884">
    <property type="entry name" value="TSP3_bac"/>
    <property type="match status" value="5"/>
</dbReference>
<dbReference type="InterPro" id="IPR059100">
    <property type="entry name" value="TSP3_bac"/>
</dbReference>
<dbReference type="Pfam" id="PF01764">
    <property type="entry name" value="Lipase_3"/>
    <property type="match status" value="1"/>
</dbReference>
<sequence>MINLKNRNLLIIILLVLTTIFHPLSTSAQGKTKETPNIPNTTIKLPVNASIDKEFDINVIYQNVPSYSGNKGLVATLLIDNTELDHYTFGNLKPNDRIEFNFTSKISESGDHKVKVRILWPKPSSENRRYVSESEEYIIKVLDPMSDSDGDGLTDQEKMNLGTNPSISDTDQDGLSDGEEVLMYKTNPLKSDTDDDRLPDQYEIFATGTDPLIIDSDKNGINDSEEDMDRDNLSNIKELEIGTDPNLYDTDFDGLSDSDELNQKTNPFEYDTDNDKLSDGEEGDLGFNPTLTDTDGNGIIDGDEVIPVTTVPIIEDSESMVNARVTLNTIASEASTTTVTGLKGNGILNEKIPGYLGEAYEFETDVQFSEATIVFSYDSSLISEDFEPKIYYFNEEEQRLEEINNQVHDPNSRTVTGTVNHFSKYILLNGKEYEKAWEKDIRPPDLDQNGQIKNIEVVFSIDSSGSMSWMDPYDLRKQATKDFVEKLSDADRAAVVDFDDTAKILVHLTTNKQEIKAAIDSIDDSGGTNLYNGVKVAIDEIVANGKTDHSKYIIFLTDGDGSWNDSVLQLANENKISIYTVGLGNGVNKTLLEKIATTTGGKYFFATDANKLEEALKNTAGDTVDYTLDDDKDGIPNYLEIEGIRNGAGTLFKTDPNNSDTDGDGLLDGEEISVQYKSLENKIYFTMISDPTMIDTDGDGLSDFNEVRQNNSDPINLFLINSVSSQRSKYDPLVYDFTPEHALMLSELSYVDDLESMSRTQSKSIDFKNVIYTKRAQINNGNFHYESDTYGNKLDDWYLIKAEDSNWIDSGFGAFAVLHGDKIVITFRGSDNAASLNLINDWLFGNLKGILLEGNSMQATYAKKFAESIAKKYPNKKIFINGHSLGGWLAQVASYHLENNNFRNYQYTRTFNAAPFFGTNALQKIGVNIDTSVNPVIPLKIAASSKYDDKIFNNAMSFDILYLLDHHLNEDAFKLGAEGSDLTFYYKDLTPADFDFQYLVDLIRDYEEAKGEILEKNRAKAIIEIGLAYTGYASSRAEYDQNFSNRKNAFDESIKEANHAHSLVHFYKYLDDIK</sequence>
<dbReference type="PROSITE" id="PS00018">
    <property type="entry name" value="EF_HAND_1"/>
    <property type="match status" value="2"/>
</dbReference>
<dbReference type="EMBL" id="JJRY01000004">
    <property type="protein sequence ID" value="KEF39029.1"/>
    <property type="molecule type" value="Genomic_DNA"/>
</dbReference>
<dbReference type="AlphaFoldDB" id="A0A072NMY1"/>
<feature type="chain" id="PRO_5001680954" evidence="6">
    <location>
        <begin position="29"/>
        <end position="1074"/>
    </location>
</feature>
<feature type="signal peptide" evidence="6">
    <location>
        <begin position="1"/>
        <end position="28"/>
    </location>
</feature>
<evidence type="ECO:0000256" key="1">
    <source>
        <dbReference type="ARBA" id="ARBA00004613"/>
    </source>
</evidence>
<dbReference type="PATRIC" id="fig|1348973.3.peg.1381"/>
<dbReference type="Gene3D" id="4.10.1080.10">
    <property type="entry name" value="TSP type-3 repeat"/>
    <property type="match status" value="1"/>
</dbReference>
<dbReference type="SUPFAM" id="SSF53300">
    <property type="entry name" value="vWA-like"/>
    <property type="match status" value="1"/>
</dbReference>
<dbReference type="Gene3D" id="3.40.50.410">
    <property type="entry name" value="von Willebrand factor, type A domain"/>
    <property type="match status" value="1"/>
</dbReference>
<evidence type="ECO:0000256" key="5">
    <source>
        <dbReference type="SAM" id="MobiDB-lite"/>
    </source>
</evidence>
<dbReference type="SMART" id="SM00327">
    <property type="entry name" value="VWA"/>
    <property type="match status" value="1"/>
</dbReference>
<evidence type="ECO:0000259" key="7">
    <source>
        <dbReference type="PROSITE" id="PS50234"/>
    </source>
</evidence>
<protein>
    <submittedName>
        <fullName evidence="8">Uncharacterized protein containing a von Willebrand factor type A (VWA) domain</fullName>
    </submittedName>
</protein>
<dbReference type="SUPFAM" id="SSF103647">
    <property type="entry name" value="TSP type-3 repeat"/>
    <property type="match status" value="1"/>
</dbReference>
<dbReference type="RefSeq" id="WP_051678097.1">
    <property type="nucleotide sequence ID" value="NZ_JJRY01000004.1"/>
</dbReference>
<dbReference type="Pfam" id="PF00092">
    <property type="entry name" value="VWA"/>
    <property type="match status" value="1"/>
</dbReference>
<keyword evidence="3 6" id="KW-0732">Signal</keyword>
<evidence type="ECO:0000256" key="4">
    <source>
        <dbReference type="ARBA" id="ARBA00022837"/>
    </source>
</evidence>
<accession>A0A072NMY1</accession>
<keyword evidence="4" id="KW-0106">Calcium</keyword>
<dbReference type="PANTHER" id="PTHR37467">
    <property type="entry name" value="EXPORTED CALCIUM-BINDING GLYCOPROTEIN-RELATED"/>
    <property type="match status" value="1"/>
</dbReference>
<feature type="region of interest" description="Disordered" evidence="5">
    <location>
        <begin position="257"/>
        <end position="288"/>
    </location>
</feature>
<dbReference type="OrthoDB" id="188440at2"/>
<feature type="region of interest" description="Disordered" evidence="5">
    <location>
        <begin position="146"/>
        <end position="174"/>
    </location>
</feature>
<comment type="caution">
    <text evidence="8">The sequence shown here is derived from an EMBL/GenBank/DDBJ whole genome shotgun (WGS) entry which is preliminary data.</text>
</comment>
<dbReference type="GO" id="GO:0006629">
    <property type="term" value="P:lipid metabolic process"/>
    <property type="evidence" value="ECO:0007669"/>
    <property type="project" value="InterPro"/>
</dbReference>